<proteinExistence type="predicted"/>
<dbReference type="PROSITE" id="PS50110">
    <property type="entry name" value="RESPONSE_REGULATORY"/>
    <property type="match status" value="1"/>
</dbReference>
<sequence>MSSTTAGSTRGVTRVLLLADAPVLRRGLVSMVNETAGMQAVGVPGEVRRALTLVESARPDAVVVELGAGRAATLNVCRDLRRRYPRVAIVALATSEDPAVVNEALAAGIRGYLLMNTSPTLLGWSVLAARAGRTVVDPQIRRVEPSEVPVTKELTPSVPLTRRESDVLDELIQGQSNRAIGRNLFISEDTVKSHVKAILRKLGARDRAHAVSLVLSARNGGSCTCGHGHAASAAVAETDEAATV</sequence>
<name>A0A1I1KSX7_9ACTN</name>
<feature type="domain" description="HTH luxR-type" evidence="4">
    <location>
        <begin position="153"/>
        <end position="218"/>
    </location>
</feature>
<dbReference type="Pfam" id="PF00196">
    <property type="entry name" value="GerE"/>
    <property type="match status" value="1"/>
</dbReference>
<organism evidence="6 7">
    <name type="scientific">Klenkia taihuensis</name>
    <dbReference type="NCBI Taxonomy" id="1225127"/>
    <lineage>
        <taxon>Bacteria</taxon>
        <taxon>Bacillati</taxon>
        <taxon>Actinomycetota</taxon>
        <taxon>Actinomycetes</taxon>
        <taxon>Geodermatophilales</taxon>
        <taxon>Geodermatophilaceae</taxon>
        <taxon>Klenkia</taxon>
    </lineage>
</organism>
<dbReference type="InterPro" id="IPR000792">
    <property type="entry name" value="Tscrpt_reg_LuxR_C"/>
</dbReference>
<evidence type="ECO:0000313" key="7">
    <source>
        <dbReference type="Proteomes" id="UP000199022"/>
    </source>
</evidence>
<dbReference type="CDD" id="cd06170">
    <property type="entry name" value="LuxR_C_like"/>
    <property type="match status" value="1"/>
</dbReference>
<dbReference type="InterPro" id="IPR016032">
    <property type="entry name" value="Sig_transdc_resp-reg_C-effctor"/>
</dbReference>
<evidence type="ECO:0000259" key="5">
    <source>
        <dbReference type="PROSITE" id="PS50110"/>
    </source>
</evidence>
<dbReference type="InterPro" id="IPR011006">
    <property type="entry name" value="CheY-like_superfamily"/>
</dbReference>
<dbReference type="Pfam" id="PF00072">
    <property type="entry name" value="Response_reg"/>
    <property type="match status" value="1"/>
</dbReference>
<dbReference type="SUPFAM" id="SSF52172">
    <property type="entry name" value="CheY-like"/>
    <property type="match status" value="1"/>
</dbReference>
<evidence type="ECO:0000256" key="3">
    <source>
        <dbReference type="PROSITE-ProRule" id="PRU00169"/>
    </source>
</evidence>
<dbReference type="SMART" id="SM00448">
    <property type="entry name" value="REC"/>
    <property type="match status" value="1"/>
</dbReference>
<dbReference type="OrthoDB" id="3534994at2"/>
<dbReference type="GO" id="GO:0006355">
    <property type="term" value="P:regulation of DNA-templated transcription"/>
    <property type="evidence" value="ECO:0007669"/>
    <property type="project" value="InterPro"/>
</dbReference>
<dbReference type="Gene3D" id="3.40.50.2300">
    <property type="match status" value="1"/>
</dbReference>
<dbReference type="PANTHER" id="PTHR45566:SF2">
    <property type="entry name" value="NARL SUBFAMILY"/>
    <property type="match status" value="1"/>
</dbReference>
<evidence type="ECO:0000259" key="4">
    <source>
        <dbReference type="PROSITE" id="PS50043"/>
    </source>
</evidence>
<dbReference type="InterPro" id="IPR058245">
    <property type="entry name" value="NreC/VraR/RcsB-like_REC"/>
</dbReference>
<keyword evidence="1" id="KW-0597">Phosphoprotein</keyword>
<gene>
    <name evidence="6" type="ORF">SAMN05661030_1522</name>
</gene>
<dbReference type="SMART" id="SM00421">
    <property type="entry name" value="HTH_LUXR"/>
    <property type="match status" value="1"/>
</dbReference>
<evidence type="ECO:0000256" key="1">
    <source>
        <dbReference type="ARBA" id="ARBA00022553"/>
    </source>
</evidence>
<dbReference type="STRING" id="1225127.SAMN05661030_1522"/>
<comment type="caution">
    <text evidence="3">Lacks conserved residue(s) required for the propagation of feature annotation.</text>
</comment>
<feature type="domain" description="Response regulatory" evidence="5">
    <location>
        <begin position="14"/>
        <end position="130"/>
    </location>
</feature>
<accession>A0A1I1KSX7</accession>
<dbReference type="GO" id="GO:0003677">
    <property type="term" value="F:DNA binding"/>
    <property type="evidence" value="ECO:0007669"/>
    <property type="project" value="UniProtKB-KW"/>
</dbReference>
<dbReference type="SUPFAM" id="SSF46894">
    <property type="entry name" value="C-terminal effector domain of the bipartite response regulators"/>
    <property type="match status" value="1"/>
</dbReference>
<reference evidence="7" key="1">
    <citation type="submission" date="2016-10" db="EMBL/GenBank/DDBJ databases">
        <authorList>
            <person name="Varghese N."/>
            <person name="Submissions S."/>
        </authorList>
    </citation>
    <scope>NUCLEOTIDE SEQUENCE [LARGE SCALE GENOMIC DNA]</scope>
    <source>
        <strain evidence="7">DSM 45962</strain>
    </source>
</reference>
<dbReference type="Proteomes" id="UP000199022">
    <property type="component" value="Unassembled WGS sequence"/>
</dbReference>
<dbReference type="InterPro" id="IPR001789">
    <property type="entry name" value="Sig_transdc_resp-reg_receiver"/>
</dbReference>
<dbReference type="PRINTS" id="PR00038">
    <property type="entry name" value="HTHLUXR"/>
</dbReference>
<protein>
    <submittedName>
        <fullName evidence="6">Two component transcriptional regulator, LuxR family</fullName>
    </submittedName>
</protein>
<evidence type="ECO:0000313" key="6">
    <source>
        <dbReference type="EMBL" id="SFC63907.1"/>
    </source>
</evidence>
<dbReference type="RefSeq" id="WP_091555950.1">
    <property type="nucleotide sequence ID" value="NZ_BNAC01000003.1"/>
</dbReference>
<dbReference type="CDD" id="cd17535">
    <property type="entry name" value="REC_NarL-like"/>
    <property type="match status" value="1"/>
</dbReference>
<dbReference type="PROSITE" id="PS00622">
    <property type="entry name" value="HTH_LUXR_1"/>
    <property type="match status" value="1"/>
</dbReference>
<evidence type="ECO:0000256" key="2">
    <source>
        <dbReference type="ARBA" id="ARBA00023125"/>
    </source>
</evidence>
<dbReference type="InterPro" id="IPR051015">
    <property type="entry name" value="EvgA-like"/>
</dbReference>
<dbReference type="GO" id="GO:0000160">
    <property type="term" value="P:phosphorelay signal transduction system"/>
    <property type="evidence" value="ECO:0007669"/>
    <property type="project" value="InterPro"/>
</dbReference>
<dbReference type="PROSITE" id="PS50043">
    <property type="entry name" value="HTH_LUXR_2"/>
    <property type="match status" value="1"/>
</dbReference>
<keyword evidence="2" id="KW-0238">DNA-binding</keyword>
<dbReference type="EMBL" id="FOMD01000001">
    <property type="protein sequence ID" value="SFC63907.1"/>
    <property type="molecule type" value="Genomic_DNA"/>
</dbReference>
<dbReference type="AlphaFoldDB" id="A0A1I1KSX7"/>
<keyword evidence="7" id="KW-1185">Reference proteome</keyword>
<dbReference type="PANTHER" id="PTHR45566">
    <property type="entry name" value="HTH-TYPE TRANSCRIPTIONAL REGULATOR YHJB-RELATED"/>
    <property type="match status" value="1"/>
</dbReference>